<dbReference type="InterPro" id="IPR048395">
    <property type="entry name" value="Glyco_hydro_31_C"/>
</dbReference>
<dbReference type="InterPro" id="IPR011013">
    <property type="entry name" value="Gal_mutarotase_sf_dom"/>
</dbReference>
<feature type="domain" description="Glycoside hydrolase family 31 N-terminal" evidence="4">
    <location>
        <begin position="166"/>
        <end position="252"/>
    </location>
</feature>
<dbReference type="SUPFAM" id="SSF51011">
    <property type="entry name" value="Glycosyl hydrolase domain"/>
    <property type="match status" value="1"/>
</dbReference>
<sequence>MSLRHRPAGIGHPYAASADQRTPVLPLVGEPIRLGVEADDATDVRLTWQVTGPDGVVRSVEVPALPAVTDGTDAAALAGGEGHLAEAQAAQLAATGALAVDVGGLADGERARYRFTGTGPDGTPVATDWFDVAPATWRPDGGRLTVDGAPAGTHPRVVPGSIAWLTTADGVHRVRFALRIAADAHVVGFGERYDAVDQRGLSLDAVVFEQYKSQGRFRRTYLPMPFAHVLPGASGGEPWGFHVRTSRRSWYDVGAAAPTEVRVEVALGGTRDEALDVGVYDGAPHEVLDAFLAEVGRPEVLPDWVLRLWASGNEWNTQAIVTERMDTHAELDIPVGVVVIEAWSDEHGIVIWRDAAYEPHRDGAPFAAADFTWGQAWPDPKAMVDELHARGVKVVLWQIPLLKTREDLPADTPDDAQVLLDGAALVEGGHAVLDADGTPYRNRGWWFPKALMPDLSAQRTRDWWTARRRYLVEEIGVDGFKTDGGEHAWGDELRYADGRRGDEANNLNPVHYARAFGDLLRSAGKAPVTFSRAGFTGSQAHGLFWAGDEDSTWDAFRWTLNAGISAASCGIVYWGWDLGGFSGPVPDAELYVRAAAASVFMPLMQYHSEFNHHRPPLRDRTPWNVAEQTGDAAVVEEFRRLAHLRERLVPYLSEQASRTVATSRPLMRGLFFDWPHDAQVWAWPAEYLLGDDLLVHPVTEPGATTWRTYLPEGRWVDLWSGRAHDGGCVVERGVPRDLVPVYVRDGAGDGVRPAALRRDLGV</sequence>
<dbReference type="Gene3D" id="3.20.20.80">
    <property type="entry name" value="Glycosidases"/>
    <property type="match status" value="1"/>
</dbReference>
<feature type="domain" description="Glycoside hydrolase family 31 TIM barrel" evidence="3">
    <location>
        <begin position="298"/>
        <end position="652"/>
    </location>
</feature>
<dbReference type="Gene3D" id="2.60.40.1760">
    <property type="entry name" value="glycosyl hydrolase (family 31)"/>
    <property type="match status" value="1"/>
</dbReference>
<dbReference type="Proteomes" id="UP000321484">
    <property type="component" value="Unassembled WGS sequence"/>
</dbReference>
<dbReference type="EMBL" id="BJYK01000005">
    <property type="protein sequence ID" value="GEN80173.1"/>
    <property type="molecule type" value="Genomic_DNA"/>
</dbReference>
<dbReference type="GO" id="GO:0005975">
    <property type="term" value="P:carbohydrate metabolic process"/>
    <property type="evidence" value="ECO:0007669"/>
    <property type="project" value="InterPro"/>
</dbReference>
<dbReference type="InterPro" id="IPR051816">
    <property type="entry name" value="Glycosyl_Hydrolase_31"/>
</dbReference>
<evidence type="ECO:0000259" key="6">
    <source>
        <dbReference type="Pfam" id="PF21568"/>
    </source>
</evidence>
<evidence type="ECO:0000259" key="5">
    <source>
        <dbReference type="Pfam" id="PF21365"/>
    </source>
</evidence>
<dbReference type="Gene3D" id="2.60.40.1180">
    <property type="entry name" value="Golgi alpha-mannosidase II"/>
    <property type="match status" value="1"/>
</dbReference>
<dbReference type="OrthoDB" id="176168at2"/>
<reference evidence="7 8" key="1">
    <citation type="submission" date="2019-07" db="EMBL/GenBank/DDBJ databases">
        <title>Whole genome shotgun sequence of Actinotalea fermentans NBRC 105374.</title>
        <authorList>
            <person name="Hosoyama A."/>
            <person name="Uohara A."/>
            <person name="Ohji S."/>
            <person name="Ichikawa N."/>
        </authorList>
    </citation>
    <scope>NUCLEOTIDE SEQUENCE [LARGE SCALE GENOMIC DNA]</scope>
    <source>
        <strain evidence="7 8">NBRC 105374</strain>
    </source>
</reference>
<dbReference type="InterPro" id="IPR017853">
    <property type="entry name" value="GH"/>
</dbReference>
<feature type="domain" description="1,3-alpha-isomaltosidase-like N-terminal" evidence="6">
    <location>
        <begin position="9"/>
        <end position="116"/>
    </location>
</feature>
<evidence type="ECO:0008006" key="9">
    <source>
        <dbReference type="Google" id="ProtNLM"/>
    </source>
</evidence>
<dbReference type="InterPro" id="IPR000322">
    <property type="entry name" value="Glyco_hydro_31_TIM"/>
</dbReference>
<organism evidence="7 8">
    <name type="scientific">Actinotalea fermentans</name>
    <dbReference type="NCBI Taxonomy" id="43671"/>
    <lineage>
        <taxon>Bacteria</taxon>
        <taxon>Bacillati</taxon>
        <taxon>Actinomycetota</taxon>
        <taxon>Actinomycetes</taxon>
        <taxon>Micrococcales</taxon>
        <taxon>Cellulomonadaceae</taxon>
        <taxon>Actinotalea</taxon>
    </lineage>
</organism>
<evidence type="ECO:0000259" key="4">
    <source>
        <dbReference type="Pfam" id="PF13802"/>
    </source>
</evidence>
<evidence type="ECO:0000313" key="8">
    <source>
        <dbReference type="Proteomes" id="UP000321484"/>
    </source>
</evidence>
<feature type="domain" description="Glycosyl hydrolase family 31 C-terminal" evidence="5">
    <location>
        <begin position="664"/>
        <end position="747"/>
    </location>
</feature>
<evidence type="ECO:0000313" key="7">
    <source>
        <dbReference type="EMBL" id="GEN80173.1"/>
    </source>
</evidence>
<dbReference type="Pfam" id="PF21365">
    <property type="entry name" value="Glyco_hydro_31_3rd"/>
    <property type="match status" value="1"/>
</dbReference>
<dbReference type="InterPro" id="IPR013783">
    <property type="entry name" value="Ig-like_fold"/>
</dbReference>
<comment type="caution">
    <text evidence="7">The sequence shown here is derived from an EMBL/GenBank/DDBJ whole genome shotgun (WGS) entry which is preliminary data.</text>
</comment>
<accession>A0A511YY92</accession>
<dbReference type="SUPFAM" id="SSF51445">
    <property type="entry name" value="(Trans)glycosidases"/>
    <property type="match status" value="1"/>
</dbReference>
<evidence type="ECO:0000259" key="3">
    <source>
        <dbReference type="Pfam" id="PF01055"/>
    </source>
</evidence>
<evidence type="ECO:0000256" key="1">
    <source>
        <dbReference type="ARBA" id="ARBA00007806"/>
    </source>
</evidence>
<dbReference type="InterPro" id="IPR048488">
    <property type="entry name" value="AIMA-like_N"/>
</dbReference>
<proteinExistence type="inferred from homology"/>
<dbReference type="AlphaFoldDB" id="A0A511YY92"/>
<dbReference type="InterPro" id="IPR013780">
    <property type="entry name" value="Glyco_hydro_b"/>
</dbReference>
<name>A0A511YY92_9CELL</name>
<dbReference type="GO" id="GO:0030246">
    <property type="term" value="F:carbohydrate binding"/>
    <property type="evidence" value="ECO:0007669"/>
    <property type="project" value="InterPro"/>
</dbReference>
<keyword evidence="2" id="KW-0326">Glycosidase</keyword>
<dbReference type="RefSeq" id="WP_146819543.1">
    <property type="nucleotide sequence ID" value="NZ_BJYK01000005.1"/>
</dbReference>
<keyword evidence="2" id="KW-0378">Hydrolase</keyword>
<evidence type="ECO:0000256" key="2">
    <source>
        <dbReference type="RuleBase" id="RU361185"/>
    </source>
</evidence>
<protein>
    <recommendedName>
        <fullName evidence="9">Glycoside hydrolase family 31 N-terminal domain-containing protein</fullName>
    </recommendedName>
</protein>
<dbReference type="CDD" id="cd06597">
    <property type="entry name" value="GH31_transferase_CtsY"/>
    <property type="match status" value="1"/>
</dbReference>
<dbReference type="SUPFAM" id="SSF74650">
    <property type="entry name" value="Galactose mutarotase-like"/>
    <property type="match status" value="1"/>
</dbReference>
<dbReference type="CDD" id="cd14752">
    <property type="entry name" value="GH31_N"/>
    <property type="match status" value="1"/>
</dbReference>
<gene>
    <name evidence="7" type="ORF">AFE02nite_19070</name>
</gene>
<dbReference type="GO" id="GO:0004553">
    <property type="term" value="F:hydrolase activity, hydrolyzing O-glycosyl compounds"/>
    <property type="evidence" value="ECO:0007669"/>
    <property type="project" value="InterPro"/>
</dbReference>
<dbReference type="Pfam" id="PF21568">
    <property type="entry name" value="AIMA-like_N"/>
    <property type="match status" value="1"/>
</dbReference>
<dbReference type="PANTHER" id="PTHR43863:SF2">
    <property type="entry name" value="MALTASE-GLUCOAMYLASE"/>
    <property type="match status" value="1"/>
</dbReference>
<keyword evidence="8" id="KW-1185">Reference proteome</keyword>
<dbReference type="Pfam" id="PF13802">
    <property type="entry name" value="Gal_mutarotas_2"/>
    <property type="match status" value="1"/>
</dbReference>
<comment type="similarity">
    <text evidence="1 2">Belongs to the glycosyl hydrolase 31 family.</text>
</comment>
<dbReference type="InterPro" id="IPR025887">
    <property type="entry name" value="Glyco_hydro_31_N_dom"/>
</dbReference>
<dbReference type="PANTHER" id="PTHR43863">
    <property type="entry name" value="HYDROLASE, PUTATIVE (AFU_ORTHOLOGUE AFUA_1G03140)-RELATED"/>
    <property type="match status" value="1"/>
</dbReference>
<dbReference type="Gene3D" id="2.60.40.10">
    <property type="entry name" value="Immunoglobulins"/>
    <property type="match status" value="1"/>
</dbReference>
<dbReference type="Pfam" id="PF01055">
    <property type="entry name" value="Glyco_hydro_31_2nd"/>
    <property type="match status" value="1"/>
</dbReference>